<dbReference type="Proteomes" id="UP001157502">
    <property type="component" value="Chromosome 4"/>
</dbReference>
<proteinExistence type="predicted"/>
<sequence>METTFREGLEERLEERLWRHSMFTPGHRVSTEVSSQRKVTDPPWNDPLLLISAAFQETGDSPSRAPARPQARTEPRDGGSLCSLVAPRSIISHLLFSLFFCSSGHGAFCSVCDHRTGADRVAPRHTPHVGPASRPECAGCSLEQPGRWSEARASEPP</sequence>
<keyword evidence="2" id="KW-1185">Reference proteome</keyword>
<gene>
    <name evidence="1" type="ORF">DPEC_G00047040</name>
</gene>
<name>A0ACC2HA11_DALPE</name>
<accession>A0ACC2HA11</accession>
<evidence type="ECO:0000313" key="1">
    <source>
        <dbReference type="EMBL" id="KAJ8012839.1"/>
    </source>
</evidence>
<dbReference type="EMBL" id="CM055731">
    <property type="protein sequence ID" value="KAJ8012839.1"/>
    <property type="molecule type" value="Genomic_DNA"/>
</dbReference>
<protein>
    <submittedName>
        <fullName evidence="1">Uncharacterized protein</fullName>
    </submittedName>
</protein>
<evidence type="ECO:0000313" key="2">
    <source>
        <dbReference type="Proteomes" id="UP001157502"/>
    </source>
</evidence>
<organism evidence="1 2">
    <name type="scientific">Dallia pectoralis</name>
    <name type="common">Alaska blackfish</name>
    <dbReference type="NCBI Taxonomy" id="75939"/>
    <lineage>
        <taxon>Eukaryota</taxon>
        <taxon>Metazoa</taxon>
        <taxon>Chordata</taxon>
        <taxon>Craniata</taxon>
        <taxon>Vertebrata</taxon>
        <taxon>Euteleostomi</taxon>
        <taxon>Actinopterygii</taxon>
        <taxon>Neopterygii</taxon>
        <taxon>Teleostei</taxon>
        <taxon>Protacanthopterygii</taxon>
        <taxon>Esociformes</taxon>
        <taxon>Umbridae</taxon>
        <taxon>Dallia</taxon>
    </lineage>
</organism>
<comment type="caution">
    <text evidence="1">The sequence shown here is derived from an EMBL/GenBank/DDBJ whole genome shotgun (WGS) entry which is preliminary data.</text>
</comment>
<reference evidence="1" key="1">
    <citation type="submission" date="2021-05" db="EMBL/GenBank/DDBJ databases">
        <authorList>
            <person name="Pan Q."/>
            <person name="Jouanno E."/>
            <person name="Zahm M."/>
            <person name="Klopp C."/>
            <person name="Cabau C."/>
            <person name="Louis A."/>
            <person name="Berthelot C."/>
            <person name="Parey E."/>
            <person name="Roest Crollius H."/>
            <person name="Montfort J."/>
            <person name="Robinson-Rechavi M."/>
            <person name="Bouchez O."/>
            <person name="Lampietro C."/>
            <person name="Lopez Roques C."/>
            <person name="Donnadieu C."/>
            <person name="Postlethwait J."/>
            <person name="Bobe J."/>
            <person name="Dillon D."/>
            <person name="Chandos A."/>
            <person name="von Hippel F."/>
            <person name="Guiguen Y."/>
        </authorList>
    </citation>
    <scope>NUCLEOTIDE SEQUENCE</scope>
    <source>
        <strain evidence="1">YG-Jan2019</strain>
    </source>
</reference>